<reference evidence="3" key="1">
    <citation type="journal article" date="2021" name="G3 (Bethesda)">
        <title>Chromosome assembled and annotated genome sequence of Aspergillus flavus NRRL 3357.</title>
        <authorList>
            <person name="Skerker J.M."/>
            <person name="Pianalto K.M."/>
            <person name="Mondo S.J."/>
            <person name="Yang K."/>
            <person name="Arkin A.P."/>
            <person name="Keller N.P."/>
            <person name="Grigoriev I.V."/>
            <person name="Louise Glass N.L."/>
        </authorList>
    </citation>
    <scope>NUCLEOTIDE SEQUENCE [LARGE SCALE GENOMIC DNA]</scope>
    <source>
        <strain evidence="3">ATCC 200026 / FGSC A1120 / IAM 13836 / NRRL 3357 / JCM 12722 / SRRC 167</strain>
    </source>
</reference>
<evidence type="ECO:0000313" key="2">
    <source>
        <dbReference type="EMBL" id="QRD93118.1"/>
    </source>
</evidence>
<gene>
    <name evidence="2" type="ORF">F9C07_2224571</name>
</gene>
<name>A0A7U2R1Y4_ASPFN</name>
<dbReference type="VEuPathDB" id="FungiDB:AFLA_013287"/>
<dbReference type="Proteomes" id="UP000596276">
    <property type="component" value="Chromosome 8"/>
</dbReference>
<dbReference type="PANTHER" id="PTHR42791:SF17">
    <property type="entry name" value="ACETYLTRANSFERASE, GNAT FAMILY FAMILY (AFU_ORTHOLOGUE AFUA_8G05690)"/>
    <property type="match status" value="1"/>
</dbReference>
<evidence type="ECO:0000313" key="3">
    <source>
        <dbReference type="Proteomes" id="UP000596276"/>
    </source>
</evidence>
<dbReference type="InterPro" id="IPR016181">
    <property type="entry name" value="Acyl_CoA_acyltransferase"/>
</dbReference>
<dbReference type="InterPro" id="IPR000182">
    <property type="entry name" value="GNAT_dom"/>
</dbReference>
<protein>
    <recommendedName>
        <fullName evidence="1">N-acetyltransferase domain-containing protein</fullName>
    </recommendedName>
</protein>
<accession>A0A7U2R1Y4</accession>
<dbReference type="InterPro" id="IPR052523">
    <property type="entry name" value="Trichothecene_AcTrans"/>
</dbReference>
<sequence length="236" mass="26882">MAFPLSPVEIEDVDALVRNVEYPAHLHGPLRRLMLAHSAEQQWKYREDEIRWVTEGIYQALDLQDEILYKACGADGQPVGIIGWTTSSHPFSKGMKYGEQCIQEGPIIKCEERQGRRTRHHNSWTPPSLDVSSWRNVSKMLRKERQRVLQGWKGNGIYRIVFMAVAPHHQRQGVGSTLLKMLCDYVDEYELDIFIISSPDVVGVVETEQGNFTSMLRTAGVSTKMHGIIFGKNRAS</sequence>
<dbReference type="GO" id="GO:0016747">
    <property type="term" value="F:acyltransferase activity, transferring groups other than amino-acyl groups"/>
    <property type="evidence" value="ECO:0007669"/>
    <property type="project" value="InterPro"/>
</dbReference>
<dbReference type="CDD" id="cd04301">
    <property type="entry name" value="NAT_SF"/>
    <property type="match status" value="1"/>
</dbReference>
<feature type="domain" description="N-acetyltransferase" evidence="1">
    <location>
        <begin position="154"/>
        <end position="191"/>
    </location>
</feature>
<dbReference type="Gene3D" id="3.40.630.30">
    <property type="match status" value="1"/>
</dbReference>
<dbReference type="EMBL" id="CP044616">
    <property type="protein sequence ID" value="QRD93118.1"/>
    <property type="molecule type" value="Genomic_DNA"/>
</dbReference>
<keyword evidence="3" id="KW-1185">Reference proteome</keyword>
<evidence type="ECO:0000259" key="1">
    <source>
        <dbReference type="Pfam" id="PF00583"/>
    </source>
</evidence>
<dbReference type="PANTHER" id="PTHR42791">
    <property type="entry name" value="GNAT FAMILY ACETYLTRANSFERASE"/>
    <property type="match status" value="1"/>
</dbReference>
<dbReference type="SUPFAM" id="SSF55729">
    <property type="entry name" value="Acyl-CoA N-acyltransferases (Nat)"/>
    <property type="match status" value="1"/>
</dbReference>
<dbReference type="VEuPathDB" id="FungiDB:F9C07_2224571"/>
<dbReference type="AlphaFoldDB" id="A0A7U2R1Y4"/>
<proteinExistence type="predicted"/>
<organism evidence="2 3">
    <name type="scientific">Aspergillus flavus (strain ATCC 200026 / FGSC A1120 / IAM 13836 / NRRL 3357 / JCM 12722 / SRRC 167)</name>
    <dbReference type="NCBI Taxonomy" id="332952"/>
    <lineage>
        <taxon>Eukaryota</taxon>
        <taxon>Fungi</taxon>
        <taxon>Dikarya</taxon>
        <taxon>Ascomycota</taxon>
        <taxon>Pezizomycotina</taxon>
        <taxon>Eurotiomycetes</taxon>
        <taxon>Eurotiomycetidae</taxon>
        <taxon>Eurotiales</taxon>
        <taxon>Aspergillaceae</taxon>
        <taxon>Aspergillus</taxon>
        <taxon>Aspergillus subgen. Circumdati</taxon>
    </lineage>
</organism>
<dbReference type="Pfam" id="PF00583">
    <property type="entry name" value="Acetyltransf_1"/>
    <property type="match status" value="1"/>
</dbReference>